<accession>A0AB33AEB2</accession>
<organism evidence="1 2">
    <name type="scientific">Mycobacteroides abscessus subsp. bolletii 50594</name>
    <dbReference type="NCBI Taxonomy" id="1303024"/>
    <lineage>
        <taxon>Bacteria</taxon>
        <taxon>Bacillati</taxon>
        <taxon>Actinomycetota</taxon>
        <taxon>Actinomycetes</taxon>
        <taxon>Mycobacteriales</taxon>
        <taxon>Mycobacteriaceae</taxon>
        <taxon>Mycobacteroides</taxon>
        <taxon>Mycobacteroides abscessus</taxon>
    </lineage>
</organism>
<dbReference type="EMBL" id="CP004374">
    <property type="protein sequence ID" value="AGM30038.1"/>
    <property type="molecule type" value="Genomic_DNA"/>
</dbReference>
<dbReference type="AlphaFoldDB" id="A0AB33AEB2"/>
<gene>
    <name evidence="1" type="ORF">MASS_3436</name>
</gene>
<dbReference type="Proteomes" id="UP000013961">
    <property type="component" value="Chromosome"/>
</dbReference>
<evidence type="ECO:0000313" key="1">
    <source>
        <dbReference type="EMBL" id="AGM30038.1"/>
    </source>
</evidence>
<dbReference type="RefSeq" id="WP_005094086.1">
    <property type="nucleotide sequence ID" value="NC_021282.1"/>
</dbReference>
<evidence type="ECO:0000313" key="2">
    <source>
        <dbReference type="Proteomes" id="UP000013961"/>
    </source>
</evidence>
<evidence type="ECO:0008006" key="3">
    <source>
        <dbReference type="Google" id="ProtNLM"/>
    </source>
</evidence>
<name>A0AB33AEB2_9MYCO</name>
<reference evidence="1 2" key="1">
    <citation type="journal article" date="2013" name="Genome Announc.">
        <title>Complete Genome Sequence of Mycobacterium massiliense Clinical Strain Asan 50594, Belonging to the Type II Genotype.</title>
        <authorList>
            <person name="Kim B.J."/>
            <person name="Kim B.R."/>
            <person name="Hong S.H."/>
            <person name="Seok S.H."/>
            <person name="Kook Y.H."/>
            <person name="Kim B.J."/>
        </authorList>
    </citation>
    <scope>NUCLEOTIDE SEQUENCE [LARGE SCALE GENOMIC DNA]</scope>
    <source>
        <strain evidence="1 2">50594</strain>
    </source>
</reference>
<sequence>MTTIAKGSAVELCAHPDCKRDNGKPAHTPDGMCRSCQRRVATALERVVLDWVQLHQLPAPNKGDKMRGAKVKDYGHPAEWASDMLTKIAICLRAAHDNLASTLAEQGHEAPGEDYPSERAAVIAAHTYLSVRIDKLCRQEWAPDIIAEWHGLHSKVRSQLGLTRPRIALPTPCPDCDMRTLTRYIDVQRDWIECGNCQTQIRSEHYPLWTSIVLEELVTEAQGQP</sequence>
<dbReference type="KEGG" id="mabb:MASS_3436"/>
<protein>
    <recommendedName>
        <fullName evidence="3">Bacteriophage protein</fullName>
    </recommendedName>
</protein>
<proteinExistence type="predicted"/>